<dbReference type="Proteomes" id="UP000800036">
    <property type="component" value="Unassembled WGS sequence"/>
</dbReference>
<keyword evidence="2" id="KW-1185">Reference proteome</keyword>
<evidence type="ECO:0000313" key="2">
    <source>
        <dbReference type="Proteomes" id="UP000800036"/>
    </source>
</evidence>
<protein>
    <submittedName>
        <fullName evidence="1">Uncharacterized protein</fullName>
    </submittedName>
</protein>
<accession>A0A6A5V0J8</accession>
<reference evidence="1" key="1">
    <citation type="journal article" date="2020" name="Stud. Mycol.">
        <title>101 Dothideomycetes genomes: a test case for predicting lifestyles and emergence of pathogens.</title>
        <authorList>
            <person name="Haridas S."/>
            <person name="Albert R."/>
            <person name="Binder M."/>
            <person name="Bloem J."/>
            <person name="Labutti K."/>
            <person name="Salamov A."/>
            <person name="Andreopoulos B."/>
            <person name="Baker S."/>
            <person name="Barry K."/>
            <person name="Bills G."/>
            <person name="Bluhm B."/>
            <person name="Cannon C."/>
            <person name="Castanera R."/>
            <person name="Culley D."/>
            <person name="Daum C."/>
            <person name="Ezra D."/>
            <person name="Gonzalez J."/>
            <person name="Henrissat B."/>
            <person name="Kuo A."/>
            <person name="Liang C."/>
            <person name="Lipzen A."/>
            <person name="Lutzoni F."/>
            <person name="Magnuson J."/>
            <person name="Mondo S."/>
            <person name="Nolan M."/>
            <person name="Ohm R."/>
            <person name="Pangilinan J."/>
            <person name="Park H.-J."/>
            <person name="Ramirez L."/>
            <person name="Alfaro M."/>
            <person name="Sun H."/>
            <person name="Tritt A."/>
            <person name="Yoshinaga Y."/>
            <person name="Zwiers L.-H."/>
            <person name="Turgeon B."/>
            <person name="Goodwin S."/>
            <person name="Spatafora J."/>
            <person name="Crous P."/>
            <person name="Grigoriev I."/>
        </authorList>
    </citation>
    <scope>NUCLEOTIDE SEQUENCE</scope>
    <source>
        <strain evidence="1">CBS 107.79</strain>
    </source>
</reference>
<sequence length="68" mass="6739">MLAWAEVYLLEAMSASDGDSDGSDCGAADSSAAAAVSLSLGVGSSRLPGACDVSRRNTRLPGVSICSC</sequence>
<proteinExistence type="predicted"/>
<name>A0A6A5V0J8_9PLEO</name>
<dbReference type="AlphaFoldDB" id="A0A6A5V0J8"/>
<dbReference type="EMBL" id="ML976698">
    <property type="protein sequence ID" value="KAF1970801.1"/>
    <property type="molecule type" value="Genomic_DNA"/>
</dbReference>
<organism evidence="1 2">
    <name type="scientific">Bimuria novae-zelandiae CBS 107.79</name>
    <dbReference type="NCBI Taxonomy" id="1447943"/>
    <lineage>
        <taxon>Eukaryota</taxon>
        <taxon>Fungi</taxon>
        <taxon>Dikarya</taxon>
        <taxon>Ascomycota</taxon>
        <taxon>Pezizomycotina</taxon>
        <taxon>Dothideomycetes</taxon>
        <taxon>Pleosporomycetidae</taxon>
        <taxon>Pleosporales</taxon>
        <taxon>Massarineae</taxon>
        <taxon>Didymosphaeriaceae</taxon>
        <taxon>Bimuria</taxon>
    </lineage>
</organism>
<evidence type="ECO:0000313" key="1">
    <source>
        <dbReference type="EMBL" id="KAF1970801.1"/>
    </source>
</evidence>
<gene>
    <name evidence="1" type="ORF">BU23DRAFT_556512</name>
</gene>